<reference evidence="1" key="1">
    <citation type="submission" date="2019-08" db="EMBL/GenBank/DDBJ databases">
        <authorList>
            <person name="Kucharzyk K."/>
            <person name="Murdoch R.W."/>
            <person name="Higgins S."/>
            <person name="Loffler F."/>
        </authorList>
    </citation>
    <scope>NUCLEOTIDE SEQUENCE</scope>
</reference>
<organism evidence="1">
    <name type="scientific">bioreactor metagenome</name>
    <dbReference type="NCBI Taxonomy" id="1076179"/>
    <lineage>
        <taxon>unclassified sequences</taxon>
        <taxon>metagenomes</taxon>
        <taxon>ecological metagenomes</taxon>
    </lineage>
</organism>
<gene>
    <name evidence="1" type="ORF">SDC9_147762</name>
</gene>
<name>A0A645EGJ5_9ZZZZ</name>
<comment type="caution">
    <text evidence="1">The sequence shown here is derived from an EMBL/GenBank/DDBJ whole genome shotgun (WGS) entry which is preliminary data.</text>
</comment>
<proteinExistence type="predicted"/>
<dbReference type="EMBL" id="VSSQ01046601">
    <property type="protein sequence ID" value="MPN00566.1"/>
    <property type="molecule type" value="Genomic_DNA"/>
</dbReference>
<dbReference type="AlphaFoldDB" id="A0A645EGJ5"/>
<sequence>MRHFGIEVFQCPFGADSRKGKFDLDFLSRFRFEVEVGLQFSATHFREIVFLVKLTPETAINQLFFIAGPVIFNGLGKDHGKIEVIGPRPSAGDAVACHQCVVVYPYL</sequence>
<protein>
    <submittedName>
        <fullName evidence="1">Uncharacterized protein</fullName>
    </submittedName>
</protein>
<evidence type="ECO:0000313" key="1">
    <source>
        <dbReference type="EMBL" id="MPN00566.1"/>
    </source>
</evidence>
<accession>A0A645EGJ5</accession>